<feature type="transmembrane region" description="Helical" evidence="1">
    <location>
        <begin position="141"/>
        <end position="163"/>
    </location>
</feature>
<dbReference type="RefSeq" id="WP_076609157.1">
    <property type="nucleotide sequence ID" value="NZ_FTNR01000006.1"/>
</dbReference>
<dbReference type="EMBL" id="FTNR01000006">
    <property type="protein sequence ID" value="SIR98478.1"/>
    <property type="molecule type" value="Genomic_DNA"/>
</dbReference>
<dbReference type="PANTHER" id="PTHR20992">
    <property type="entry name" value="AT15442P-RELATED"/>
    <property type="match status" value="1"/>
</dbReference>
<reference evidence="3" key="1">
    <citation type="submission" date="2017-01" db="EMBL/GenBank/DDBJ databases">
        <authorList>
            <person name="Varghese N."/>
            <person name="Submissions S."/>
        </authorList>
    </citation>
    <scope>NUCLEOTIDE SEQUENCE [LARGE SCALE GENOMIC DNA]</scope>
    <source>
        <strain evidence="3">type strain: HArc-</strain>
    </source>
</reference>
<feature type="transmembrane region" description="Helical" evidence="1">
    <location>
        <begin position="319"/>
        <end position="341"/>
    </location>
</feature>
<keyword evidence="3" id="KW-1185">Reference proteome</keyword>
<proteinExistence type="predicted"/>
<keyword evidence="1" id="KW-1133">Transmembrane helix</keyword>
<feature type="transmembrane region" description="Helical" evidence="1">
    <location>
        <begin position="220"/>
        <end position="238"/>
    </location>
</feature>
<evidence type="ECO:0000313" key="3">
    <source>
        <dbReference type="Proteomes" id="UP000185936"/>
    </source>
</evidence>
<sequence length="430" mass="45751">MRLVQLTIPTGKRQTILETLDEREIDYVLTDEDSSREFTAVVYFPLPASAVEPVLDELQETGIDDDAYTVVVDAETVVSRRFEALREKYEDGDVGTDRISRQELQAEADSLTPTFSVYSVMTIISAVVATAGLLLDSPAVVVGSMVIAPLIGPALGASVGSVIDDEELFKHSVGYQVIGVVLAIVAAAIFAWTVRTINIVPPGLNIASVGEISERLAPDLLSLAIALGAGVAGIISIATGTSVALVGVMIAAALIPPAAAAGIALAWGQPSAAIGATALVLVNVLSVNLAGLLTLWYVGYRPENLFSLGETQQRVRRRVLGLAVIVLVFAVFLGAITYSSYAVSTFEENARGEVETTLSEEEFAQYQLLEFEVVMDDDYPFVSPERVVVTVGGPQGDVPPELADQLHDRISQHTTDPVSVEIRSVGLVER</sequence>
<evidence type="ECO:0000313" key="2">
    <source>
        <dbReference type="EMBL" id="SIR98478.1"/>
    </source>
</evidence>
<keyword evidence="1" id="KW-0472">Membrane</keyword>
<gene>
    <name evidence="2" type="ORF">SAMN05421752_106229</name>
</gene>
<accession>A0A1N7FDI8</accession>
<protein>
    <submittedName>
        <fullName evidence="2">TIGR00341 family protein</fullName>
    </submittedName>
</protein>
<dbReference type="NCBIfam" id="TIGR00341">
    <property type="entry name" value="TIGR00341 family protein"/>
    <property type="match status" value="1"/>
</dbReference>
<feature type="transmembrane region" description="Helical" evidence="1">
    <location>
        <begin position="175"/>
        <end position="194"/>
    </location>
</feature>
<feature type="transmembrane region" description="Helical" evidence="1">
    <location>
        <begin position="273"/>
        <end position="298"/>
    </location>
</feature>
<keyword evidence="1" id="KW-0812">Transmembrane</keyword>
<dbReference type="OrthoDB" id="3266at2157"/>
<feature type="transmembrane region" description="Helical" evidence="1">
    <location>
        <begin position="115"/>
        <end position="135"/>
    </location>
</feature>
<dbReference type="Pfam" id="PF04087">
    <property type="entry name" value="DUF389"/>
    <property type="match status" value="1"/>
</dbReference>
<dbReference type="Proteomes" id="UP000185936">
    <property type="component" value="Unassembled WGS sequence"/>
</dbReference>
<dbReference type="PANTHER" id="PTHR20992:SF9">
    <property type="entry name" value="AT15442P-RELATED"/>
    <property type="match status" value="1"/>
</dbReference>
<dbReference type="InterPro" id="IPR005240">
    <property type="entry name" value="DUF389"/>
</dbReference>
<evidence type="ECO:0000256" key="1">
    <source>
        <dbReference type="SAM" id="Phobius"/>
    </source>
</evidence>
<feature type="transmembrane region" description="Helical" evidence="1">
    <location>
        <begin position="245"/>
        <end position="267"/>
    </location>
</feature>
<name>A0A1N7FDI8_9EURY</name>
<organism evidence="2 3">
    <name type="scientific">Natronorubrum thiooxidans</name>
    <dbReference type="NCBI Taxonomy" id="308853"/>
    <lineage>
        <taxon>Archaea</taxon>
        <taxon>Methanobacteriati</taxon>
        <taxon>Methanobacteriota</taxon>
        <taxon>Stenosarchaea group</taxon>
        <taxon>Halobacteria</taxon>
        <taxon>Halobacteriales</taxon>
        <taxon>Natrialbaceae</taxon>
        <taxon>Natronorubrum</taxon>
    </lineage>
</organism>
<dbReference type="AlphaFoldDB" id="A0A1N7FDI8"/>